<reference evidence="2 3" key="1">
    <citation type="submission" date="2017-08" db="EMBL/GenBank/DDBJ databases">
        <title>Infants hospitalized years apart are colonized by the same room-sourced microbial strains.</title>
        <authorList>
            <person name="Brooks B."/>
            <person name="Olm M.R."/>
            <person name="Firek B.A."/>
            <person name="Baker R."/>
            <person name="Thomas B.C."/>
            <person name="Morowitz M.J."/>
            <person name="Banfield J.F."/>
        </authorList>
    </citation>
    <scope>NUCLEOTIDE SEQUENCE [LARGE SCALE GENOMIC DNA]</scope>
    <source>
        <strain evidence="2">S2_005_003_R2_43</strain>
    </source>
</reference>
<organism evidence="2 3">
    <name type="scientific">Ancylobacter novellus</name>
    <name type="common">Thiobacillus novellus</name>
    <dbReference type="NCBI Taxonomy" id="921"/>
    <lineage>
        <taxon>Bacteria</taxon>
        <taxon>Pseudomonadati</taxon>
        <taxon>Pseudomonadota</taxon>
        <taxon>Alphaproteobacteria</taxon>
        <taxon>Hyphomicrobiales</taxon>
        <taxon>Xanthobacteraceae</taxon>
        <taxon>Ancylobacter</taxon>
    </lineage>
</organism>
<accession>A0A2W5M3C8</accession>
<keyword evidence="1" id="KW-0732">Signal</keyword>
<feature type="signal peptide" evidence="1">
    <location>
        <begin position="1"/>
        <end position="24"/>
    </location>
</feature>
<sequence length="93" mass="10189">MTFRQTRYLVVVAALSSAFAVSLAAPSLAQDRGVSVTIRKGPSYLNTRTTPNPGSSTRAAYDTSAVYQPFYLQRNSISFSRYPLPSTFDIPGY</sequence>
<proteinExistence type="predicted"/>
<protein>
    <submittedName>
        <fullName evidence="2">Uncharacterized protein</fullName>
    </submittedName>
</protein>
<name>A0A2W5M3C8_ANCNO</name>
<evidence type="ECO:0000313" key="3">
    <source>
        <dbReference type="Proteomes" id="UP000249577"/>
    </source>
</evidence>
<dbReference type="EMBL" id="QFPN01000006">
    <property type="protein sequence ID" value="PZQ14277.1"/>
    <property type="molecule type" value="Genomic_DNA"/>
</dbReference>
<dbReference type="Proteomes" id="UP000249577">
    <property type="component" value="Unassembled WGS sequence"/>
</dbReference>
<evidence type="ECO:0000256" key="1">
    <source>
        <dbReference type="SAM" id="SignalP"/>
    </source>
</evidence>
<evidence type="ECO:0000313" key="2">
    <source>
        <dbReference type="EMBL" id="PZQ14277.1"/>
    </source>
</evidence>
<feature type="chain" id="PRO_5016082145" evidence="1">
    <location>
        <begin position="25"/>
        <end position="93"/>
    </location>
</feature>
<gene>
    <name evidence="2" type="ORF">DI565_12700</name>
</gene>
<dbReference type="AlphaFoldDB" id="A0A2W5M3C8"/>
<comment type="caution">
    <text evidence="2">The sequence shown here is derived from an EMBL/GenBank/DDBJ whole genome shotgun (WGS) entry which is preliminary data.</text>
</comment>